<reference evidence="1 2" key="1">
    <citation type="submission" date="2017-02" db="EMBL/GenBank/DDBJ databases">
        <authorList>
            <person name="Peterson S.W."/>
        </authorList>
    </citation>
    <scope>NUCLEOTIDE SEQUENCE [LARGE SCALE GENOMIC DNA]</scope>
    <source>
        <strain evidence="1 2">ATCC 700135</strain>
    </source>
</reference>
<evidence type="ECO:0000313" key="1">
    <source>
        <dbReference type="EMBL" id="SJZ79020.1"/>
    </source>
</evidence>
<gene>
    <name evidence="1" type="ORF">SAMN02745205_01907</name>
</gene>
<proteinExistence type="predicted"/>
<name>A0A1T4NIA5_PORCN</name>
<dbReference type="AlphaFoldDB" id="A0A1T4NIA5"/>
<evidence type="ECO:0000313" key="2">
    <source>
        <dbReference type="Proteomes" id="UP000189956"/>
    </source>
</evidence>
<dbReference type="Proteomes" id="UP000189956">
    <property type="component" value="Unassembled WGS sequence"/>
</dbReference>
<accession>A0A1T4NIA5</accession>
<dbReference type="EMBL" id="FUWL01000022">
    <property type="protein sequence ID" value="SJZ79020.1"/>
    <property type="molecule type" value="Genomic_DNA"/>
</dbReference>
<organism evidence="1 2">
    <name type="scientific">Porphyromonas cangingivalis</name>
    <dbReference type="NCBI Taxonomy" id="36874"/>
    <lineage>
        <taxon>Bacteria</taxon>
        <taxon>Pseudomonadati</taxon>
        <taxon>Bacteroidota</taxon>
        <taxon>Bacteroidia</taxon>
        <taxon>Bacteroidales</taxon>
        <taxon>Porphyromonadaceae</taxon>
        <taxon>Porphyromonas</taxon>
    </lineage>
</organism>
<sequence length="130" mass="15175">MDDCIDFGSETHHKDRLVYFINQIKSQNKFHLIAPSRIDTIDVTRAPAPYEVKEARKKVVRFDLSSLTTFVIESNDLLSTFHGLFCPKHMHSVGRHQHQPSIVSRHNAQYKERILLTQTLEPEALYFRNI</sequence>
<protein>
    <submittedName>
        <fullName evidence="1">Uncharacterized protein</fullName>
    </submittedName>
</protein>